<evidence type="ECO:0000313" key="2">
    <source>
        <dbReference type="Proteomes" id="UP000244178"/>
    </source>
</evidence>
<reference evidence="1 2" key="1">
    <citation type="submission" date="2018-03" db="EMBL/GenBank/DDBJ databases">
        <title>Draft genome sequence of the plant growth promoting rhizobacterium Pseudomonas protegens strain BNJ-SS-45 isolated from wheat (Triticum aestivum) rhizosphere.</title>
        <authorList>
            <person name="Bajpai A."/>
            <person name="Shende K."/>
            <person name="Meena N."/>
            <person name="Upadhyayula S.R."/>
            <person name="Suravajhala P."/>
            <person name="Medicherla K.M."/>
            <person name="Johri B.N."/>
        </authorList>
    </citation>
    <scope>NUCLEOTIDE SEQUENCE [LARGE SCALE GENOMIC DNA]</scope>
    <source>
        <strain evidence="1 2">BNJ-SS-45</strain>
    </source>
</reference>
<dbReference type="AlphaFoldDB" id="A0A2T6GAV3"/>
<name>A0A2T6GAV3_9PSED</name>
<proteinExistence type="predicted"/>
<organism evidence="1 2">
    <name type="scientific">Pseudomonas protegens</name>
    <dbReference type="NCBI Taxonomy" id="380021"/>
    <lineage>
        <taxon>Bacteria</taxon>
        <taxon>Pseudomonadati</taxon>
        <taxon>Pseudomonadota</taxon>
        <taxon>Gammaproteobacteria</taxon>
        <taxon>Pseudomonadales</taxon>
        <taxon>Pseudomonadaceae</taxon>
        <taxon>Pseudomonas</taxon>
    </lineage>
</organism>
<sequence length="87" mass="10517">MTEQERMFKNESVEDILLHFAPRIPYPTIDRMYVKYNFEVVADGKLLRTYQQLIKEGKLVENKKTLPEKGQNWKEPDFVTEKRYSFE</sequence>
<dbReference type="Proteomes" id="UP000244178">
    <property type="component" value="Unassembled WGS sequence"/>
</dbReference>
<accession>A0A2T6GAV3</accession>
<protein>
    <submittedName>
        <fullName evidence="1">Immunity protein</fullName>
    </submittedName>
</protein>
<dbReference type="EMBL" id="PYJM01000021">
    <property type="protein sequence ID" value="PUA41272.1"/>
    <property type="molecule type" value="Genomic_DNA"/>
</dbReference>
<dbReference type="RefSeq" id="WP_108546595.1">
    <property type="nucleotide sequence ID" value="NZ_PYJM01000021.1"/>
</dbReference>
<evidence type="ECO:0000313" key="1">
    <source>
        <dbReference type="EMBL" id="PUA41272.1"/>
    </source>
</evidence>
<comment type="caution">
    <text evidence="1">The sequence shown here is derived from an EMBL/GenBank/DDBJ whole genome shotgun (WGS) entry which is preliminary data.</text>
</comment>
<gene>
    <name evidence="1" type="ORF">C5U62_32890</name>
</gene>